<gene>
    <name evidence="3" type="ORF">LEP48_12530</name>
</gene>
<dbReference type="Gene3D" id="3.90.1200.10">
    <property type="match status" value="1"/>
</dbReference>
<dbReference type="RefSeq" id="WP_225565931.1">
    <property type="nucleotide sequence ID" value="NZ_JAIXCQ010000008.1"/>
</dbReference>
<evidence type="ECO:0000313" key="3">
    <source>
        <dbReference type="EMBL" id="MCA5894166.1"/>
    </source>
</evidence>
<organism evidence="3 4">
    <name type="scientific">Isoptericola luteus</name>
    <dbReference type="NCBI Taxonomy" id="2879484"/>
    <lineage>
        <taxon>Bacteria</taxon>
        <taxon>Bacillati</taxon>
        <taxon>Actinomycetota</taxon>
        <taxon>Actinomycetes</taxon>
        <taxon>Micrococcales</taxon>
        <taxon>Promicromonosporaceae</taxon>
        <taxon>Isoptericola</taxon>
    </lineage>
</organism>
<dbReference type="PANTHER" id="PTHR21064:SF6">
    <property type="entry name" value="AMINOGLYCOSIDE PHOSPHOTRANSFERASE DOMAIN-CONTAINING PROTEIN"/>
    <property type="match status" value="1"/>
</dbReference>
<dbReference type="SUPFAM" id="SSF56112">
    <property type="entry name" value="Protein kinase-like (PK-like)"/>
    <property type="match status" value="1"/>
</dbReference>
<dbReference type="InterPro" id="IPR050249">
    <property type="entry name" value="Pseudomonas-type_ThrB"/>
</dbReference>
<feature type="domain" description="Aminoglycoside phosphotransferase" evidence="2">
    <location>
        <begin position="66"/>
        <end position="286"/>
    </location>
</feature>
<dbReference type="EMBL" id="JAIXCQ010000008">
    <property type="protein sequence ID" value="MCA5894166.1"/>
    <property type="molecule type" value="Genomic_DNA"/>
</dbReference>
<name>A0ABS7ZGK8_9MICO</name>
<evidence type="ECO:0000256" key="1">
    <source>
        <dbReference type="ARBA" id="ARBA00038240"/>
    </source>
</evidence>
<dbReference type="InterPro" id="IPR002575">
    <property type="entry name" value="Aminoglycoside_PTrfase"/>
</dbReference>
<dbReference type="PANTHER" id="PTHR21064">
    <property type="entry name" value="AMINOGLYCOSIDE PHOSPHOTRANSFERASE DOMAIN-CONTAINING PROTEIN-RELATED"/>
    <property type="match status" value="1"/>
</dbReference>
<protein>
    <submittedName>
        <fullName evidence="3">Phosphotransferase</fullName>
    </submittedName>
</protein>
<accession>A0ABS7ZGK8</accession>
<comment type="caution">
    <text evidence="3">The sequence shown here is derived from an EMBL/GenBank/DDBJ whole genome shotgun (WGS) entry which is preliminary data.</text>
</comment>
<dbReference type="Proteomes" id="UP001319870">
    <property type="component" value="Unassembled WGS sequence"/>
</dbReference>
<proteinExistence type="inferred from homology"/>
<comment type="similarity">
    <text evidence="1">Belongs to the pseudomonas-type ThrB family.</text>
</comment>
<sequence length="334" mass="35818">MPRTGSPTVEMLWESCDSAEALARRFGFADGGTAQDWLSTVVSEHWGIDVSACRRIVMSDHNALAWLTTSDGELVAKWSVARGRFARLSELADLTQWLAGRGSPVSALVPTLDGSSSLEGSGALLVLQRVIEGDPLDVAHPGQVAAAGAVLARLHDDLARYPALDRLRRVSPTGGSLRERVTRWLDSEPPHVPAPLLATVRGLVSDAPTAPMPTQLLHGDFRAANVLCSGTDVLAVIDFDEATFDHPVTELARSAVLLGTLFHDWGPVSAQVRTEFLAGYESVRRLDAAEARWWDALVGWYSLAMVPADPAHDTTGWLAAARAHLETAARGPAT</sequence>
<reference evidence="3 4" key="1">
    <citation type="submission" date="2021-09" db="EMBL/GenBank/DDBJ databases">
        <title>Isoptericola luteus sp. nov., a novel bacterium isolated from Harbin, the capital city of Heilongjiang province.</title>
        <authorList>
            <person name="Li J."/>
        </authorList>
    </citation>
    <scope>NUCLEOTIDE SEQUENCE [LARGE SCALE GENOMIC DNA]</scope>
    <source>
        <strain evidence="3 4">NEAU-Y5</strain>
    </source>
</reference>
<evidence type="ECO:0000259" key="2">
    <source>
        <dbReference type="Pfam" id="PF01636"/>
    </source>
</evidence>
<keyword evidence="4" id="KW-1185">Reference proteome</keyword>
<evidence type="ECO:0000313" key="4">
    <source>
        <dbReference type="Proteomes" id="UP001319870"/>
    </source>
</evidence>
<dbReference type="InterPro" id="IPR011009">
    <property type="entry name" value="Kinase-like_dom_sf"/>
</dbReference>
<dbReference type="Pfam" id="PF01636">
    <property type="entry name" value="APH"/>
    <property type="match status" value="1"/>
</dbReference>